<reference evidence="13 14" key="1">
    <citation type="journal article" date="2016" name="Nat. Commun.">
        <title>Thousands of microbial genomes shed light on interconnected biogeochemical processes in an aquifer system.</title>
        <authorList>
            <person name="Anantharaman K."/>
            <person name="Brown C.T."/>
            <person name="Hug L.A."/>
            <person name="Sharon I."/>
            <person name="Castelle C.J."/>
            <person name="Probst A.J."/>
            <person name="Thomas B.C."/>
            <person name="Singh A."/>
            <person name="Wilkins M.J."/>
            <person name="Karaoz U."/>
            <person name="Brodie E.L."/>
            <person name="Williams K.H."/>
            <person name="Hubbard S.S."/>
            <person name="Banfield J.F."/>
        </authorList>
    </citation>
    <scope>NUCLEOTIDE SEQUENCE [LARGE SCALE GENOMIC DNA]</scope>
</reference>
<keyword evidence="6" id="KW-0548">Nucleotidyltransferase</keyword>
<dbReference type="EMBL" id="MHLX01000016">
    <property type="protein sequence ID" value="OGZ19113.1"/>
    <property type="molecule type" value="Genomic_DNA"/>
</dbReference>
<dbReference type="GO" id="GO:0006351">
    <property type="term" value="P:DNA-templated transcription"/>
    <property type="evidence" value="ECO:0007669"/>
    <property type="project" value="InterPro"/>
</dbReference>
<dbReference type="Gene3D" id="3.30.1360.10">
    <property type="entry name" value="RNA polymerase, RBP11-like subunit"/>
    <property type="match status" value="1"/>
</dbReference>
<evidence type="ECO:0000256" key="9">
    <source>
        <dbReference type="ARBA" id="ARBA00033070"/>
    </source>
</evidence>
<proteinExistence type="inferred from homology"/>
<evidence type="ECO:0000256" key="4">
    <source>
        <dbReference type="ARBA" id="ARBA00022478"/>
    </source>
</evidence>
<accession>A0A1G2DZZ5</accession>
<dbReference type="GO" id="GO:0000428">
    <property type="term" value="C:DNA-directed RNA polymerase complex"/>
    <property type="evidence" value="ECO:0007669"/>
    <property type="project" value="UniProtKB-KW"/>
</dbReference>
<organism evidence="13 14">
    <name type="scientific">Candidatus Nealsonbacteria bacterium RBG_13_38_11</name>
    <dbReference type="NCBI Taxonomy" id="1801662"/>
    <lineage>
        <taxon>Bacteria</taxon>
        <taxon>Candidatus Nealsoniibacteriota</taxon>
    </lineage>
</organism>
<dbReference type="Proteomes" id="UP000176662">
    <property type="component" value="Unassembled WGS sequence"/>
</dbReference>
<evidence type="ECO:0000256" key="1">
    <source>
        <dbReference type="ARBA" id="ARBA00007123"/>
    </source>
</evidence>
<feature type="compositionally biased region" description="Basic residues" evidence="11">
    <location>
        <begin position="246"/>
        <end position="276"/>
    </location>
</feature>
<dbReference type="GO" id="GO:0005737">
    <property type="term" value="C:cytoplasm"/>
    <property type="evidence" value="ECO:0007669"/>
    <property type="project" value="UniProtKB-ARBA"/>
</dbReference>
<dbReference type="InterPro" id="IPR011262">
    <property type="entry name" value="DNA-dir_RNA_pol_insert"/>
</dbReference>
<keyword evidence="4 13" id="KW-0240">DNA-directed RNA polymerase</keyword>
<dbReference type="InterPro" id="IPR011773">
    <property type="entry name" value="DNA-dir_RpoA"/>
</dbReference>
<dbReference type="SUPFAM" id="SSF55257">
    <property type="entry name" value="RBP11-like subunits of RNA polymerase"/>
    <property type="match status" value="1"/>
</dbReference>
<gene>
    <name evidence="13" type="ORF">A2Z68_01110</name>
</gene>
<sequence length="276" mass="30840">MINLPHAPKIVKKEGNKAVFEIEALHPGYGVTVGNSLRRVLLSSLEGAAITQVKIKGVSHEFSTISGVLEDVITIMLNLKQLRFKLFSDEPQKATLKVKGEKIVKGSDFKLPSQVELVNKNCHIATLNSKSAELEMEIQIEKGIGYSSRETRKKTAGSMPEKLEIGAILLDASFTPVKRVSSRVENMRVGERTDFDRLFLEIETDGIIDPEQAFYQASEILINHFSLLATAFQPKAASVEPEVKEKKKVSKKPKKEKKAVSKKVKNEKKKKREKTK</sequence>
<evidence type="ECO:0000256" key="3">
    <source>
        <dbReference type="ARBA" id="ARBA00015972"/>
    </source>
</evidence>
<keyword evidence="7" id="KW-0804">Transcription</keyword>
<comment type="catalytic activity">
    <reaction evidence="10">
        <text>RNA(n) + a ribonucleoside 5'-triphosphate = RNA(n+1) + diphosphate</text>
        <dbReference type="Rhea" id="RHEA:21248"/>
        <dbReference type="Rhea" id="RHEA-COMP:14527"/>
        <dbReference type="Rhea" id="RHEA-COMP:17342"/>
        <dbReference type="ChEBI" id="CHEBI:33019"/>
        <dbReference type="ChEBI" id="CHEBI:61557"/>
        <dbReference type="ChEBI" id="CHEBI:140395"/>
        <dbReference type="EC" id="2.7.7.6"/>
    </reaction>
</comment>
<dbReference type="SMART" id="SM00662">
    <property type="entry name" value="RPOLD"/>
    <property type="match status" value="1"/>
</dbReference>
<dbReference type="AlphaFoldDB" id="A0A1G2DZZ5"/>
<evidence type="ECO:0000256" key="8">
    <source>
        <dbReference type="ARBA" id="ARBA00032524"/>
    </source>
</evidence>
<name>A0A1G2DZZ5_9BACT</name>
<evidence type="ECO:0000313" key="13">
    <source>
        <dbReference type="EMBL" id="OGZ19113.1"/>
    </source>
</evidence>
<evidence type="ECO:0000256" key="10">
    <source>
        <dbReference type="ARBA" id="ARBA00048552"/>
    </source>
</evidence>
<evidence type="ECO:0000259" key="12">
    <source>
        <dbReference type="SMART" id="SM00662"/>
    </source>
</evidence>
<dbReference type="Gene3D" id="2.170.120.12">
    <property type="entry name" value="DNA-directed RNA polymerase, insert domain"/>
    <property type="match status" value="1"/>
</dbReference>
<dbReference type="CDD" id="cd06928">
    <property type="entry name" value="RNAP_alpha_NTD"/>
    <property type="match status" value="1"/>
</dbReference>
<dbReference type="GO" id="GO:0003899">
    <property type="term" value="F:DNA-directed RNA polymerase activity"/>
    <property type="evidence" value="ECO:0007669"/>
    <property type="project" value="UniProtKB-EC"/>
</dbReference>
<dbReference type="EC" id="2.7.7.6" evidence="2"/>
<dbReference type="InterPro" id="IPR036603">
    <property type="entry name" value="RBP11-like"/>
</dbReference>
<evidence type="ECO:0000256" key="5">
    <source>
        <dbReference type="ARBA" id="ARBA00022679"/>
    </source>
</evidence>
<comment type="similarity">
    <text evidence="1">Belongs to the RNA polymerase alpha chain family.</text>
</comment>
<evidence type="ECO:0000256" key="7">
    <source>
        <dbReference type="ARBA" id="ARBA00023163"/>
    </source>
</evidence>
<evidence type="ECO:0000256" key="6">
    <source>
        <dbReference type="ARBA" id="ARBA00022695"/>
    </source>
</evidence>
<dbReference type="Pfam" id="PF01000">
    <property type="entry name" value="RNA_pol_A_bac"/>
    <property type="match status" value="1"/>
</dbReference>
<dbReference type="Pfam" id="PF01193">
    <property type="entry name" value="RNA_pol_L"/>
    <property type="match status" value="1"/>
</dbReference>
<protein>
    <recommendedName>
        <fullName evidence="3">DNA-directed RNA polymerase subunit alpha</fullName>
        <ecNumber evidence="2">2.7.7.6</ecNumber>
    </recommendedName>
    <alternativeName>
        <fullName evidence="9">RNA polymerase subunit alpha</fullName>
    </alternativeName>
    <alternativeName>
        <fullName evidence="8">Transcriptase subunit alpha</fullName>
    </alternativeName>
</protein>
<dbReference type="GO" id="GO:0046983">
    <property type="term" value="F:protein dimerization activity"/>
    <property type="evidence" value="ECO:0007669"/>
    <property type="project" value="InterPro"/>
</dbReference>
<dbReference type="InterPro" id="IPR011263">
    <property type="entry name" value="DNA-dir_RNA_pol_RpoA/D/Rpb3"/>
</dbReference>
<dbReference type="SUPFAM" id="SSF56553">
    <property type="entry name" value="Insert subdomain of RNA polymerase alpha subunit"/>
    <property type="match status" value="1"/>
</dbReference>
<keyword evidence="5" id="KW-0808">Transferase</keyword>
<evidence type="ECO:0000256" key="2">
    <source>
        <dbReference type="ARBA" id="ARBA00012418"/>
    </source>
</evidence>
<dbReference type="FunFam" id="2.170.120.12:FF:000001">
    <property type="entry name" value="DNA-directed RNA polymerase subunit alpha"/>
    <property type="match status" value="1"/>
</dbReference>
<dbReference type="NCBIfam" id="TIGR02027">
    <property type="entry name" value="rpoA"/>
    <property type="match status" value="1"/>
</dbReference>
<dbReference type="InterPro" id="IPR036643">
    <property type="entry name" value="RNApol_insert_sf"/>
</dbReference>
<dbReference type="GO" id="GO:0003677">
    <property type="term" value="F:DNA binding"/>
    <property type="evidence" value="ECO:0007669"/>
    <property type="project" value="InterPro"/>
</dbReference>
<evidence type="ECO:0000256" key="11">
    <source>
        <dbReference type="SAM" id="MobiDB-lite"/>
    </source>
</evidence>
<feature type="domain" description="DNA-directed RNA polymerase RpoA/D/Rpb3-type" evidence="12">
    <location>
        <begin position="17"/>
        <end position="231"/>
    </location>
</feature>
<feature type="region of interest" description="Disordered" evidence="11">
    <location>
        <begin position="235"/>
        <end position="276"/>
    </location>
</feature>
<evidence type="ECO:0000313" key="14">
    <source>
        <dbReference type="Proteomes" id="UP000176662"/>
    </source>
</evidence>
<comment type="caution">
    <text evidence="13">The sequence shown here is derived from an EMBL/GenBank/DDBJ whole genome shotgun (WGS) entry which is preliminary data.</text>
</comment>